<dbReference type="InterPro" id="IPR034690">
    <property type="entry name" value="Endolysin_T4_type"/>
</dbReference>
<comment type="caution">
    <text evidence="10">Lacks conserved residue(s) required for the propagation of feature annotation.</text>
</comment>
<keyword evidence="4 10" id="KW-0081">Bacteriolytic enzyme</keyword>
<dbReference type="CDD" id="cd00737">
    <property type="entry name" value="lyz_endolysin_autolysin"/>
    <property type="match status" value="1"/>
</dbReference>
<dbReference type="InterPro" id="IPR033907">
    <property type="entry name" value="Endolysin_autolysin"/>
</dbReference>
<dbReference type="InterPro" id="IPR023347">
    <property type="entry name" value="Lysozyme_dom_sf"/>
</dbReference>
<keyword evidence="5 10" id="KW-0378">Hydrolase</keyword>
<sequence>MKQHVLMFHPDVALEFIAEFEQGPKGGPALESYRCPAGVWTIGFGHTKDVHAGEHITRNEAYDLLTKDLVQTQEELAAIVKVPITENQFIALMSWLFNLGLTPAVRRSTLLRKLNAGDYEGAAEEFPKWRKSAGQVLPGLVNRRAEEKKIFLKE</sequence>
<name>A0A8S5T1E9_9CAUD</name>
<dbReference type="GO" id="GO:0042742">
    <property type="term" value="P:defense response to bacterium"/>
    <property type="evidence" value="ECO:0007669"/>
    <property type="project" value="UniProtKB-KW"/>
</dbReference>
<dbReference type="GO" id="GO:0044659">
    <property type="term" value="P:viral release from host cell by cytolysis"/>
    <property type="evidence" value="ECO:0007669"/>
    <property type="project" value="UniProtKB-UniRule"/>
</dbReference>
<protein>
    <recommendedName>
        <fullName evidence="10">Endolysin</fullName>
        <ecNumber evidence="10">3.2.1.17</ecNumber>
    </recommendedName>
    <alternativeName>
        <fullName evidence="10">Lysis protein</fullName>
    </alternativeName>
    <alternativeName>
        <fullName evidence="10">Lysozyme</fullName>
    </alternativeName>
    <alternativeName>
        <fullName evidence="10">Muramidase</fullName>
    </alternativeName>
</protein>
<evidence type="ECO:0000256" key="3">
    <source>
        <dbReference type="ARBA" id="ARBA00022612"/>
    </source>
</evidence>
<evidence type="ECO:0000256" key="5">
    <source>
        <dbReference type="ARBA" id="ARBA00022801"/>
    </source>
</evidence>
<reference evidence="12" key="1">
    <citation type="journal article" date="2021" name="Proc. Natl. Acad. Sci. U.S.A.">
        <title>A Catalog of Tens of Thousands of Viruses from Human Metagenomes Reveals Hidden Associations with Chronic Diseases.</title>
        <authorList>
            <person name="Tisza M.J."/>
            <person name="Buck C.B."/>
        </authorList>
    </citation>
    <scope>NUCLEOTIDE SEQUENCE</scope>
    <source>
        <strain evidence="12">Ct5ra14</strain>
    </source>
</reference>
<evidence type="ECO:0000256" key="8">
    <source>
        <dbReference type="ARBA" id="ARBA00023200"/>
    </source>
</evidence>
<dbReference type="InterPro" id="IPR023346">
    <property type="entry name" value="Lysozyme-like_dom_sf"/>
</dbReference>
<comment type="subcellular location">
    <subcellularLocation>
        <location evidence="10">Host cytoplasm</location>
    </subcellularLocation>
    <text evidence="10">The endolysin is cytoplasmic, but can reach the periplasmic space with the help of the holins which disrupt the host cell membrane.</text>
</comment>
<dbReference type="Gene3D" id="1.10.530.40">
    <property type="match status" value="1"/>
</dbReference>
<dbReference type="GO" id="GO:0009253">
    <property type="term" value="P:peptidoglycan catabolic process"/>
    <property type="evidence" value="ECO:0007669"/>
    <property type="project" value="UniProtKB-UniRule"/>
</dbReference>
<dbReference type="GO" id="GO:0003796">
    <property type="term" value="F:lysozyme activity"/>
    <property type="evidence" value="ECO:0007669"/>
    <property type="project" value="UniProtKB-UniRule"/>
</dbReference>
<keyword evidence="2 10" id="KW-0929">Antimicrobial</keyword>
<organism evidence="12">
    <name type="scientific">Myoviridae sp. ct5ra14</name>
    <dbReference type="NCBI Taxonomy" id="2827659"/>
    <lineage>
        <taxon>Viruses</taxon>
        <taxon>Duplodnaviria</taxon>
        <taxon>Heunggongvirae</taxon>
        <taxon>Uroviricota</taxon>
        <taxon>Caudoviricetes</taxon>
    </lineage>
</organism>
<dbReference type="EMBL" id="BK032730">
    <property type="protein sequence ID" value="DAF57188.1"/>
    <property type="molecule type" value="Genomic_DNA"/>
</dbReference>
<proteinExistence type="inferred from homology"/>
<evidence type="ECO:0000256" key="4">
    <source>
        <dbReference type="ARBA" id="ARBA00022638"/>
    </source>
</evidence>
<dbReference type="PANTHER" id="PTHR38107">
    <property type="match status" value="1"/>
</dbReference>
<keyword evidence="9 10" id="KW-0326">Glycosidase</keyword>
<dbReference type="SUPFAM" id="SSF53955">
    <property type="entry name" value="Lysozyme-like"/>
    <property type="match status" value="1"/>
</dbReference>
<keyword evidence="3 10" id="KW-1188">Viral release from host cell</keyword>
<evidence type="ECO:0000256" key="11">
    <source>
        <dbReference type="RuleBase" id="RU003788"/>
    </source>
</evidence>
<dbReference type="GO" id="GO:0030430">
    <property type="term" value="C:host cell cytoplasm"/>
    <property type="evidence" value="ECO:0007669"/>
    <property type="project" value="UniProtKB-SubCell"/>
</dbReference>
<evidence type="ECO:0000256" key="1">
    <source>
        <dbReference type="ARBA" id="ARBA00000632"/>
    </source>
</evidence>
<comment type="function">
    <text evidence="10">Endolysin with lysozyme activity that degrades host peptidoglycans and participates with the holin and spanin proteins in the sequential events which lead to the programmed host cell lysis releasing the mature viral particles. Once the holin has permeabilized the host cell membrane, the endolysin can reach the periplasm and break down the peptidoglycan layer.</text>
</comment>
<dbReference type="EC" id="3.2.1.17" evidence="10"/>
<keyword evidence="8 10" id="KW-1035">Host cytoplasm</keyword>
<evidence type="ECO:0000313" key="12">
    <source>
        <dbReference type="EMBL" id="DAF57188.1"/>
    </source>
</evidence>
<evidence type="ECO:0000256" key="2">
    <source>
        <dbReference type="ARBA" id="ARBA00022529"/>
    </source>
</evidence>
<evidence type="ECO:0000256" key="6">
    <source>
        <dbReference type="ARBA" id="ARBA00022852"/>
    </source>
</evidence>
<comment type="catalytic activity">
    <reaction evidence="1 10 11">
        <text>Hydrolysis of (1-&gt;4)-beta-linkages between N-acetylmuramic acid and N-acetyl-D-glucosamine residues in a peptidoglycan and between N-acetyl-D-glucosamine residues in chitodextrins.</text>
        <dbReference type="EC" id="3.2.1.17"/>
    </reaction>
</comment>
<dbReference type="Pfam" id="PF00959">
    <property type="entry name" value="Phage_lysozyme"/>
    <property type="match status" value="1"/>
</dbReference>
<feature type="active site" description="Proton donor/acceptor" evidence="10">
    <location>
        <position position="35"/>
    </location>
</feature>
<evidence type="ECO:0000256" key="10">
    <source>
        <dbReference type="HAMAP-Rule" id="MF_04110"/>
    </source>
</evidence>
<keyword evidence="6 10" id="KW-0204">Cytolysis</keyword>
<evidence type="ECO:0000256" key="7">
    <source>
        <dbReference type="ARBA" id="ARBA00023142"/>
    </source>
</evidence>
<accession>A0A8S5T1E9</accession>
<dbReference type="HAMAP" id="MF_04110">
    <property type="entry name" value="ENDOLYSIN_T4"/>
    <property type="match status" value="1"/>
</dbReference>
<dbReference type="InterPro" id="IPR051018">
    <property type="entry name" value="Bacteriophage_GH24"/>
</dbReference>
<dbReference type="InterPro" id="IPR002196">
    <property type="entry name" value="Glyco_hydro_24"/>
</dbReference>
<comment type="similarity">
    <text evidence="10 11">Belongs to the glycosyl hydrolase 24 family.</text>
</comment>
<dbReference type="GO" id="GO:0016998">
    <property type="term" value="P:cell wall macromolecule catabolic process"/>
    <property type="evidence" value="ECO:0007669"/>
    <property type="project" value="InterPro"/>
</dbReference>
<evidence type="ECO:0000256" key="9">
    <source>
        <dbReference type="ARBA" id="ARBA00023295"/>
    </source>
</evidence>
<dbReference type="PANTHER" id="PTHR38107:SF3">
    <property type="entry name" value="LYSOZYME RRRD-RELATED"/>
    <property type="match status" value="1"/>
</dbReference>
<keyword evidence="7 10" id="KW-0578">Host cell lysis by virus</keyword>